<keyword evidence="9 12" id="KW-0407">Ion channel</keyword>
<dbReference type="HAMAP" id="MF_00454">
    <property type="entry name" value="FluC"/>
    <property type="match status" value="1"/>
</dbReference>
<evidence type="ECO:0000256" key="2">
    <source>
        <dbReference type="ARBA" id="ARBA00022475"/>
    </source>
</evidence>
<keyword evidence="8 12" id="KW-0472">Membrane</keyword>
<comment type="catalytic activity">
    <reaction evidence="11">
        <text>fluoride(in) = fluoride(out)</text>
        <dbReference type="Rhea" id="RHEA:76159"/>
        <dbReference type="ChEBI" id="CHEBI:17051"/>
    </reaction>
    <physiologicalReaction direction="left-to-right" evidence="11">
        <dbReference type="Rhea" id="RHEA:76160"/>
    </physiologicalReaction>
</comment>
<proteinExistence type="inferred from homology"/>
<evidence type="ECO:0000313" key="13">
    <source>
        <dbReference type="EMBL" id="RUO60265.1"/>
    </source>
</evidence>
<dbReference type="GO" id="GO:0005886">
    <property type="term" value="C:plasma membrane"/>
    <property type="evidence" value="ECO:0007669"/>
    <property type="project" value="UniProtKB-SubCell"/>
</dbReference>
<dbReference type="GO" id="GO:0062054">
    <property type="term" value="F:fluoride channel activity"/>
    <property type="evidence" value="ECO:0007669"/>
    <property type="project" value="UniProtKB-UniRule"/>
</dbReference>
<keyword evidence="2 12" id="KW-1003">Cell membrane</keyword>
<evidence type="ECO:0000256" key="9">
    <source>
        <dbReference type="ARBA" id="ARBA00023303"/>
    </source>
</evidence>
<dbReference type="PANTHER" id="PTHR28259">
    <property type="entry name" value="FLUORIDE EXPORT PROTEIN 1-RELATED"/>
    <property type="match status" value="1"/>
</dbReference>
<comment type="caution">
    <text evidence="13">The sequence shown here is derived from an EMBL/GenBank/DDBJ whole genome shotgun (WGS) entry which is preliminary data.</text>
</comment>
<dbReference type="GO" id="GO:0046872">
    <property type="term" value="F:metal ion binding"/>
    <property type="evidence" value="ECO:0007669"/>
    <property type="project" value="UniProtKB-KW"/>
</dbReference>
<dbReference type="Proteomes" id="UP000288259">
    <property type="component" value="Unassembled WGS sequence"/>
</dbReference>
<evidence type="ECO:0000256" key="6">
    <source>
        <dbReference type="ARBA" id="ARBA00023053"/>
    </source>
</evidence>
<keyword evidence="14" id="KW-1185">Reference proteome</keyword>
<keyword evidence="7 12" id="KW-0406">Ion transport</keyword>
<feature type="transmembrane region" description="Helical" evidence="12">
    <location>
        <begin position="38"/>
        <end position="56"/>
    </location>
</feature>
<keyword evidence="6 12" id="KW-0915">Sodium</keyword>
<protein>
    <recommendedName>
        <fullName evidence="12">Fluoride-specific ion channel FluC</fullName>
    </recommendedName>
</protein>
<gene>
    <name evidence="12 13" type="primary">crcB</name>
    <name evidence="12" type="synonym">fluC</name>
    <name evidence="13" type="ORF">CWI71_07595</name>
</gene>
<evidence type="ECO:0000256" key="12">
    <source>
        <dbReference type="HAMAP-Rule" id="MF_00454"/>
    </source>
</evidence>
<dbReference type="GO" id="GO:0140114">
    <property type="term" value="P:cellular detoxification of fluoride"/>
    <property type="evidence" value="ECO:0007669"/>
    <property type="project" value="UniProtKB-UniRule"/>
</dbReference>
<dbReference type="InterPro" id="IPR003691">
    <property type="entry name" value="FluC"/>
</dbReference>
<feature type="transmembrane region" description="Helical" evidence="12">
    <location>
        <begin position="101"/>
        <end position="122"/>
    </location>
</feature>
<keyword evidence="3" id="KW-0997">Cell inner membrane</keyword>
<comment type="function">
    <text evidence="12">Fluoride-specific ion channel. Important for reducing fluoride concentration in the cell, thus reducing its toxicity.</text>
</comment>
<dbReference type="RefSeq" id="WP_126754670.1">
    <property type="nucleotide sequence ID" value="NZ_PIPY01000007.1"/>
</dbReference>
<organism evidence="13 14">
    <name type="scientific">Pseudidiomarina insulisalsae</name>
    <dbReference type="NCBI Taxonomy" id="575789"/>
    <lineage>
        <taxon>Bacteria</taxon>
        <taxon>Pseudomonadati</taxon>
        <taxon>Pseudomonadota</taxon>
        <taxon>Gammaproteobacteria</taxon>
        <taxon>Alteromonadales</taxon>
        <taxon>Idiomarinaceae</taxon>
        <taxon>Pseudidiomarina</taxon>
    </lineage>
</organism>
<keyword evidence="5 12" id="KW-1133">Transmembrane helix</keyword>
<comment type="subcellular location">
    <subcellularLocation>
        <location evidence="1 12">Cell membrane</location>
        <topology evidence="1 12">Multi-pass membrane protein</topology>
    </subcellularLocation>
</comment>
<keyword evidence="12" id="KW-0479">Metal-binding</keyword>
<evidence type="ECO:0000256" key="11">
    <source>
        <dbReference type="ARBA" id="ARBA00035585"/>
    </source>
</evidence>
<dbReference type="NCBIfam" id="TIGR00494">
    <property type="entry name" value="crcB"/>
    <property type="match status" value="1"/>
</dbReference>
<feature type="binding site" evidence="12">
    <location>
        <position position="77"/>
    </location>
    <ligand>
        <name>Na(+)</name>
        <dbReference type="ChEBI" id="CHEBI:29101"/>
        <note>structural</note>
    </ligand>
</feature>
<accession>A0A432YH83</accession>
<comment type="activity regulation">
    <text evidence="12">Na(+) is not transported, but it plays an essential structural role and its presence is essential for fluoride channel function.</text>
</comment>
<dbReference type="PANTHER" id="PTHR28259:SF1">
    <property type="entry name" value="FLUORIDE EXPORT PROTEIN 1-RELATED"/>
    <property type="match status" value="1"/>
</dbReference>
<reference evidence="14" key="1">
    <citation type="journal article" date="2018" name="Front. Microbiol.">
        <title>Genome-Based Analysis Reveals the Taxonomy and Diversity of the Family Idiomarinaceae.</title>
        <authorList>
            <person name="Liu Y."/>
            <person name="Lai Q."/>
            <person name="Shao Z."/>
        </authorList>
    </citation>
    <scope>NUCLEOTIDE SEQUENCE [LARGE SCALE GENOMIC DNA]</scope>
    <source>
        <strain evidence="14">CVS-6</strain>
    </source>
</reference>
<dbReference type="AlphaFoldDB" id="A0A432YH83"/>
<dbReference type="EMBL" id="PIPY01000007">
    <property type="protein sequence ID" value="RUO60265.1"/>
    <property type="molecule type" value="Genomic_DNA"/>
</dbReference>
<keyword evidence="4 12" id="KW-0812">Transmembrane</keyword>
<evidence type="ECO:0000256" key="4">
    <source>
        <dbReference type="ARBA" id="ARBA00022692"/>
    </source>
</evidence>
<evidence type="ECO:0000256" key="8">
    <source>
        <dbReference type="ARBA" id="ARBA00023136"/>
    </source>
</evidence>
<keyword evidence="12" id="KW-0813">Transport</keyword>
<feature type="transmembrane region" description="Helical" evidence="12">
    <location>
        <begin position="68"/>
        <end position="89"/>
    </location>
</feature>
<evidence type="ECO:0000256" key="5">
    <source>
        <dbReference type="ARBA" id="ARBA00022989"/>
    </source>
</evidence>
<evidence type="ECO:0000256" key="1">
    <source>
        <dbReference type="ARBA" id="ARBA00004651"/>
    </source>
</evidence>
<dbReference type="OrthoDB" id="9806299at2"/>
<feature type="binding site" evidence="12">
    <location>
        <position position="80"/>
    </location>
    <ligand>
        <name>Na(+)</name>
        <dbReference type="ChEBI" id="CHEBI:29101"/>
        <note>structural</note>
    </ligand>
</feature>
<evidence type="ECO:0000313" key="14">
    <source>
        <dbReference type="Proteomes" id="UP000288259"/>
    </source>
</evidence>
<evidence type="ECO:0000256" key="3">
    <source>
        <dbReference type="ARBA" id="ARBA00022519"/>
    </source>
</evidence>
<feature type="transmembrane region" description="Helical" evidence="12">
    <location>
        <begin position="7"/>
        <end position="32"/>
    </location>
</feature>
<comment type="similarity">
    <text evidence="10 12">Belongs to the fluoride channel Fluc/FEX (TC 1.A.43) family.</text>
</comment>
<name>A0A432YH83_9GAMM</name>
<evidence type="ECO:0000256" key="7">
    <source>
        <dbReference type="ARBA" id="ARBA00023065"/>
    </source>
</evidence>
<sequence>MITLTNLFWVALGGALGAMARFTVVMLSAGILGKSFPFGTLIVNIVGSFLLALLFLGQQQGAVSEQTWLWVGVGVLGAFTTFSTFSLDVVLLLQNGETLKAFAYAGLNLFCCIAAVALALGLKSYFLSMWN</sequence>
<dbReference type="Pfam" id="PF02537">
    <property type="entry name" value="CRCB"/>
    <property type="match status" value="1"/>
</dbReference>
<evidence type="ECO:0000256" key="10">
    <source>
        <dbReference type="ARBA" id="ARBA00035120"/>
    </source>
</evidence>